<name>A0A2G5VAY0_9PELO</name>
<evidence type="ECO:0000259" key="1">
    <source>
        <dbReference type="PROSITE" id="PS50097"/>
    </source>
</evidence>
<dbReference type="PANTHER" id="PTHR22743:SF165">
    <property type="entry name" value="BTB AND MATH DOMAIN CONTAINING-RELATED"/>
    <property type="match status" value="1"/>
</dbReference>
<dbReference type="Proteomes" id="UP000230233">
    <property type="component" value="Chromosome II"/>
</dbReference>
<dbReference type="InterPro" id="IPR011333">
    <property type="entry name" value="SKP1/BTB/POZ_sf"/>
</dbReference>
<protein>
    <recommendedName>
        <fullName evidence="5">BTB domain-containing protein</fullName>
    </recommendedName>
</protein>
<gene>
    <name evidence="3" type="primary">Cnig_chr_II.g7721</name>
    <name evidence="3" type="ORF">B9Z55_007721</name>
</gene>
<dbReference type="Pfam" id="PF00917">
    <property type="entry name" value="MATH"/>
    <property type="match status" value="1"/>
</dbReference>
<feature type="domain" description="MATH" evidence="2">
    <location>
        <begin position="104"/>
        <end position="220"/>
    </location>
</feature>
<feature type="domain" description="BTB" evidence="1">
    <location>
        <begin position="244"/>
        <end position="303"/>
    </location>
</feature>
<comment type="caution">
    <text evidence="3">The sequence shown here is derived from an EMBL/GenBank/DDBJ whole genome shotgun (WGS) entry which is preliminary data.</text>
</comment>
<dbReference type="EMBL" id="PDUG01000002">
    <property type="protein sequence ID" value="PIC48928.1"/>
    <property type="molecule type" value="Genomic_DNA"/>
</dbReference>
<dbReference type="CDD" id="cd18186">
    <property type="entry name" value="BTB_POZ_ZBTB_KLHL-like"/>
    <property type="match status" value="1"/>
</dbReference>
<evidence type="ECO:0000313" key="3">
    <source>
        <dbReference type="EMBL" id="PIC48928.1"/>
    </source>
</evidence>
<dbReference type="InterPro" id="IPR008974">
    <property type="entry name" value="TRAF-like"/>
</dbReference>
<sequence length="382" mass="43859">MATSKNGYIGSGPESDKVIENMHAIEQLRIAVSAETEEIKKDNKEKFDEVSERLQSIESVISKISKSIDESTVPTNVSLVVVAFFEILILSQNTTNMASESEKRFTLKHVFENVKKFKKGLQNFSEMEEHFNVDSRMCLVRRNNHLGFYLQCKLIIPADKWSIQTKMELKIVHKNRDDVVKTTDYCYKTITGHGFPEFLEWEKMEKEYLVKGMLTVEAHVSIIETTGLAKEKIREFDESQKDISDVILVVRDTKFYVSKMFLAAQSSVFRALLFGKFSESEQSEVTLNGIDPDDFHYFLEVLYGEPAVDDTTVEGVALLADMYDAPTAIRRCEEFLLKESKKKLAKKLEIATRYHLEKLQKKCMSDITSLEVFGRVPKNSNY</sequence>
<dbReference type="InterPro" id="IPR002083">
    <property type="entry name" value="MATH/TRAF_dom"/>
</dbReference>
<evidence type="ECO:0000259" key="2">
    <source>
        <dbReference type="PROSITE" id="PS50144"/>
    </source>
</evidence>
<dbReference type="CDD" id="cd00121">
    <property type="entry name" value="MATH"/>
    <property type="match status" value="1"/>
</dbReference>
<dbReference type="PROSITE" id="PS50144">
    <property type="entry name" value="MATH"/>
    <property type="match status" value="1"/>
</dbReference>
<accession>A0A2G5VAY0</accession>
<dbReference type="Gene3D" id="2.60.210.10">
    <property type="entry name" value="Apoptosis, Tumor Necrosis Factor Receptor Associated Protein 2, Chain A"/>
    <property type="match status" value="1"/>
</dbReference>
<dbReference type="Gene3D" id="3.30.710.10">
    <property type="entry name" value="Potassium Channel Kv1.1, Chain A"/>
    <property type="match status" value="1"/>
</dbReference>
<dbReference type="Pfam" id="PF00651">
    <property type="entry name" value="BTB"/>
    <property type="match status" value="1"/>
</dbReference>
<reference evidence="4" key="1">
    <citation type="submission" date="2017-10" db="EMBL/GenBank/DDBJ databases">
        <title>Rapid genome shrinkage in a self-fertile nematode reveals novel sperm competition proteins.</title>
        <authorList>
            <person name="Yin D."/>
            <person name="Schwarz E.M."/>
            <person name="Thomas C.G."/>
            <person name="Felde R.L."/>
            <person name="Korf I.F."/>
            <person name="Cutter A.D."/>
            <person name="Schartner C.M."/>
            <person name="Ralston E.J."/>
            <person name="Meyer B.J."/>
            <person name="Haag E.S."/>
        </authorList>
    </citation>
    <scope>NUCLEOTIDE SEQUENCE [LARGE SCALE GENOMIC DNA]</scope>
    <source>
        <strain evidence="4">JU1422</strain>
    </source>
</reference>
<dbReference type="SUPFAM" id="SSF49599">
    <property type="entry name" value="TRAF domain-like"/>
    <property type="match status" value="1"/>
</dbReference>
<evidence type="ECO:0000313" key="4">
    <source>
        <dbReference type="Proteomes" id="UP000230233"/>
    </source>
</evidence>
<dbReference type="STRING" id="1611254.A0A2G5VAY0"/>
<organism evidence="3 4">
    <name type="scientific">Caenorhabditis nigoni</name>
    <dbReference type="NCBI Taxonomy" id="1611254"/>
    <lineage>
        <taxon>Eukaryota</taxon>
        <taxon>Metazoa</taxon>
        <taxon>Ecdysozoa</taxon>
        <taxon>Nematoda</taxon>
        <taxon>Chromadorea</taxon>
        <taxon>Rhabditida</taxon>
        <taxon>Rhabditina</taxon>
        <taxon>Rhabditomorpha</taxon>
        <taxon>Rhabditoidea</taxon>
        <taxon>Rhabditidae</taxon>
        <taxon>Peloderinae</taxon>
        <taxon>Caenorhabditis</taxon>
    </lineage>
</organism>
<dbReference type="SUPFAM" id="SSF54695">
    <property type="entry name" value="POZ domain"/>
    <property type="match status" value="1"/>
</dbReference>
<keyword evidence="4" id="KW-1185">Reference proteome</keyword>
<dbReference type="PROSITE" id="PS50097">
    <property type="entry name" value="BTB"/>
    <property type="match status" value="1"/>
</dbReference>
<evidence type="ECO:0008006" key="5">
    <source>
        <dbReference type="Google" id="ProtNLM"/>
    </source>
</evidence>
<dbReference type="SMART" id="SM00061">
    <property type="entry name" value="MATH"/>
    <property type="match status" value="1"/>
</dbReference>
<dbReference type="InterPro" id="IPR000210">
    <property type="entry name" value="BTB/POZ_dom"/>
</dbReference>
<dbReference type="InterPro" id="IPR052664">
    <property type="entry name" value="BTB-MATH_domain_protein"/>
</dbReference>
<dbReference type="PANTHER" id="PTHR22743">
    <property type="entry name" value="MEPRIN/TRAF-LIKE MATH FAMILY-C.ELEGANS"/>
    <property type="match status" value="1"/>
</dbReference>
<dbReference type="OrthoDB" id="5326346at2759"/>
<dbReference type="AlphaFoldDB" id="A0A2G5VAY0"/>
<proteinExistence type="predicted"/>
<dbReference type="SMART" id="SM00225">
    <property type="entry name" value="BTB"/>
    <property type="match status" value="1"/>
</dbReference>